<comment type="caution">
    <text evidence="2">The sequence shown here is derived from an EMBL/GenBank/DDBJ whole genome shotgun (WGS) entry which is preliminary data.</text>
</comment>
<sequence>MMKRIPSPTFPTAVAFFGRQTSSDHVDDARMTFDQSGITTIPPCAPSRNQVTEKQTPVRSISLRKLTSNFSWNKRFSGLQKSSNIFGNKIDDANKQAVPPDDGHCSKKSHLKLPPVSAIEVEMPSSSFDDDPSSQCHLQVRSLAPEAIPMPSANRSAGFGRSLKKPPPPSPMEDAMKRIPPSTFPSDYRCSTLESRGSIHPQLLHKDVSSVRLIDRPNKPHRQYSKMPPSQINHPRQPPLRDYPHRQYHHIQQTYSQVQQCDYSHRRYQISEHQQERSRNHLYPEPQQNTSISHSNITRAENPMTQDEWHESSAFSSFTHDDMFGKQQWASKSFKLLKDPPPPPLPPSPPMSNERPAFRKSASSPAISPRKKQPVYIEIFPGNTQILRGADETTRAMRKNFVTLCKCISCTVEHLCIADAAFVICPVCRCVSQAPDHALNEQYGVGLGFLPDGM</sequence>
<feature type="compositionally biased region" description="Basic and acidic residues" evidence="1">
    <location>
        <begin position="270"/>
        <end position="279"/>
    </location>
</feature>
<gene>
    <name evidence="2" type="ORF">IV203_009323</name>
</gene>
<accession>A0A9K3L171</accession>
<proteinExistence type="predicted"/>
<feature type="region of interest" description="Disordered" evidence="1">
    <location>
        <begin position="335"/>
        <end position="370"/>
    </location>
</feature>
<reference evidence="2" key="2">
    <citation type="submission" date="2021-04" db="EMBL/GenBank/DDBJ databases">
        <authorList>
            <person name="Podell S."/>
        </authorList>
    </citation>
    <scope>NUCLEOTIDE SEQUENCE</scope>
    <source>
        <strain evidence="2">Hildebrandi</strain>
    </source>
</reference>
<dbReference type="AlphaFoldDB" id="A0A9K3L171"/>
<dbReference type="OrthoDB" id="56058at2759"/>
<feature type="compositionally biased region" description="Pro residues" evidence="1">
    <location>
        <begin position="339"/>
        <end position="350"/>
    </location>
</feature>
<reference evidence="2" key="1">
    <citation type="journal article" date="2021" name="Sci. Rep.">
        <title>Diploid genomic architecture of Nitzschia inconspicua, an elite biomass production diatom.</title>
        <authorList>
            <person name="Oliver A."/>
            <person name="Podell S."/>
            <person name="Pinowska A."/>
            <person name="Traller J.C."/>
            <person name="Smith S.R."/>
            <person name="McClure R."/>
            <person name="Beliaev A."/>
            <person name="Bohutskyi P."/>
            <person name="Hill E.A."/>
            <person name="Rabines A."/>
            <person name="Zheng H."/>
            <person name="Allen L.Z."/>
            <person name="Kuo A."/>
            <person name="Grigoriev I.V."/>
            <person name="Allen A.E."/>
            <person name="Hazlebeck D."/>
            <person name="Allen E.E."/>
        </authorList>
    </citation>
    <scope>NUCLEOTIDE SEQUENCE</scope>
    <source>
        <strain evidence="2">Hildebrandi</strain>
    </source>
</reference>
<evidence type="ECO:0000313" key="2">
    <source>
        <dbReference type="EMBL" id="KAG7353274.1"/>
    </source>
</evidence>
<protein>
    <submittedName>
        <fullName evidence="2">Uncharacterized protein</fullName>
    </submittedName>
</protein>
<dbReference type="EMBL" id="JAGRRH010000017">
    <property type="protein sequence ID" value="KAG7353274.1"/>
    <property type="molecule type" value="Genomic_DNA"/>
</dbReference>
<dbReference type="Proteomes" id="UP000693970">
    <property type="component" value="Unassembled WGS sequence"/>
</dbReference>
<keyword evidence="3" id="KW-1185">Reference proteome</keyword>
<feature type="region of interest" description="Disordered" evidence="1">
    <location>
        <begin position="149"/>
        <end position="180"/>
    </location>
</feature>
<evidence type="ECO:0000256" key="1">
    <source>
        <dbReference type="SAM" id="MobiDB-lite"/>
    </source>
</evidence>
<evidence type="ECO:0000313" key="3">
    <source>
        <dbReference type="Proteomes" id="UP000693970"/>
    </source>
</evidence>
<name>A0A9K3L171_9STRA</name>
<feature type="region of interest" description="Disordered" evidence="1">
    <location>
        <begin position="218"/>
        <end position="240"/>
    </location>
</feature>
<feature type="region of interest" description="Disordered" evidence="1">
    <location>
        <begin position="270"/>
        <end position="292"/>
    </location>
</feature>
<organism evidence="2 3">
    <name type="scientific">Nitzschia inconspicua</name>
    <dbReference type="NCBI Taxonomy" id="303405"/>
    <lineage>
        <taxon>Eukaryota</taxon>
        <taxon>Sar</taxon>
        <taxon>Stramenopiles</taxon>
        <taxon>Ochrophyta</taxon>
        <taxon>Bacillariophyta</taxon>
        <taxon>Bacillariophyceae</taxon>
        <taxon>Bacillariophycidae</taxon>
        <taxon>Bacillariales</taxon>
        <taxon>Bacillariaceae</taxon>
        <taxon>Nitzschia</taxon>
    </lineage>
</organism>